<comment type="caution">
    <text evidence="1">The sequence shown here is derived from an EMBL/GenBank/DDBJ whole genome shotgun (WGS) entry which is preliminary data.</text>
</comment>
<keyword evidence="2" id="KW-1185">Reference proteome</keyword>
<dbReference type="RefSeq" id="WP_213003595.1">
    <property type="nucleotide sequence ID" value="NZ_BAAATW010000011.1"/>
</dbReference>
<name>A0A919T215_9ACTN</name>
<dbReference type="EMBL" id="BOQP01000071">
    <property type="protein sequence ID" value="GIM84808.1"/>
    <property type="molecule type" value="Genomic_DNA"/>
</dbReference>
<protein>
    <submittedName>
        <fullName evidence="1">Uncharacterized protein</fullName>
    </submittedName>
</protein>
<dbReference type="Proteomes" id="UP000680865">
    <property type="component" value="Unassembled WGS sequence"/>
</dbReference>
<evidence type="ECO:0000313" key="1">
    <source>
        <dbReference type="EMBL" id="GIM84808.1"/>
    </source>
</evidence>
<accession>A0A919T215</accession>
<sequence length="322" mass="35799">MASLIDDLSDPPGDSDLHYWADWAELLCITASAGMLSDSDLAEEIERQRSTGSGNQASQNDKFQRHAREVFNYLAGRALRYDDTYPFELSANGRILTKRSLTDPRIVYLFLLVCSSFKYVPRSAMVSLAGRFEWLCLAAAKLSLPSEAEVHLFGKNPLGVPSRYVGSLVNKLNQLADDLCEVAVFKPAKFKAGNTGDWGLDIVAWLPSGDRAVGRMILFGQCACTAEWVTKQQTVGDNRWNKIISITVPPVAVCYIPFDFRDPSGDWYNEHQIFRSYIVDRWRLMYALGFFPPAGRPTISAADLAAILPVQDLKDLVDVGSS</sequence>
<reference evidence="1" key="1">
    <citation type="submission" date="2021-03" db="EMBL/GenBank/DDBJ databases">
        <title>Whole genome shotgun sequence of Actinoplanes consettensis NBRC 14913.</title>
        <authorList>
            <person name="Komaki H."/>
            <person name="Tamura T."/>
        </authorList>
    </citation>
    <scope>NUCLEOTIDE SEQUENCE</scope>
    <source>
        <strain evidence="1">NBRC 14913</strain>
    </source>
</reference>
<evidence type="ECO:0000313" key="2">
    <source>
        <dbReference type="Proteomes" id="UP000680865"/>
    </source>
</evidence>
<dbReference type="AlphaFoldDB" id="A0A919T215"/>
<proteinExistence type="predicted"/>
<organism evidence="1 2">
    <name type="scientific">Winogradskya consettensis</name>
    <dbReference type="NCBI Taxonomy" id="113560"/>
    <lineage>
        <taxon>Bacteria</taxon>
        <taxon>Bacillati</taxon>
        <taxon>Actinomycetota</taxon>
        <taxon>Actinomycetes</taxon>
        <taxon>Micromonosporales</taxon>
        <taxon>Micromonosporaceae</taxon>
        <taxon>Winogradskya</taxon>
    </lineage>
</organism>
<gene>
    <name evidence="1" type="ORF">Aco04nite_93260</name>
</gene>